<dbReference type="Proteomes" id="UP000249633">
    <property type="component" value="Unassembled WGS sequence"/>
</dbReference>
<feature type="signal peptide" evidence="1">
    <location>
        <begin position="1"/>
        <end position="41"/>
    </location>
</feature>
<dbReference type="InterPro" id="IPR013424">
    <property type="entry name" value="Ice-binding_C"/>
</dbReference>
<evidence type="ECO:0000256" key="1">
    <source>
        <dbReference type="SAM" id="SignalP"/>
    </source>
</evidence>
<evidence type="ECO:0000313" key="4">
    <source>
        <dbReference type="Proteomes" id="UP000249633"/>
    </source>
</evidence>
<organism evidence="3 4">
    <name type="scientific">Roseateles depolymerans</name>
    <dbReference type="NCBI Taxonomy" id="76731"/>
    <lineage>
        <taxon>Bacteria</taxon>
        <taxon>Pseudomonadati</taxon>
        <taxon>Pseudomonadota</taxon>
        <taxon>Betaproteobacteria</taxon>
        <taxon>Burkholderiales</taxon>
        <taxon>Sphaerotilaceae</taxon>
        <taxon>Roseateles</taxon>
    </lineage>
</organism>
<accession>A0A2W5G058</accession>
<proteinExistence type="predicted"/>
<sequence length="266" mass="27380">MDRIVKLACPSSSPSKGPAMSRSRVAIASLFLALSAVGAHADPTLLVDRGLPTVNLNNVAGADRSNVAWVEGDAPSNQSYTVMGDSFTNSSGQTWAISTIRLWVVGDITSARLLGGIASGDLGLVSTSFTSSTTTYADASTYQGYGGSDIRLSQIDFAVNVLLAAGETFDFFLDGTGGSYVVPFLHASNAARSGSPQDGADDQMLYATLAGSSLSGVGTWTSLGNGWDKASDFNVQVEGTALPEPASLALVGVALLGLTISARRRT</sequence>
<dbReference type="NCBIfam" id="TIGR02595">
    <property type="entry name" value="PEP_CTERM"/>
    <property type="match status" value="1"/>
</dbReference>
<evidence type="ECO:0000259" key="2">
    <source>
        <dbReference type="Pfam" id="PF07589"/>
    </source>
</evidence>
<name>A0A2W5G058_9BURK</name>
<gene>
    <name evidence="3" type="ORF">DI603_01610</name>
</gene>
<reference evidence="3 4" key="1">
    <citation type="submission" date="2017-08" db="EMBL/GenBank/DDBJ databases">
        <title>Infants hospitalized years apart are colonized by the same room-sourced microbial strains.</title>
        <authorList>
            <person name="Brooks B."/>
            <person name="Olm M.R."/>
            <person name="Firek B.A."/>
            <person name="Baker R."/>
            <person name="Thomas B.C."/>
            <person name="Morowitz M.J."/>
            <person name="Banfield J.F."/>
        </authorList>
    </citation>
    <scope>NUCLEOTIDE SEQUENCE [LARGE SCALE GENOMIC DNA]</scope>
    <source>
        <strain evidence="3">S2_012_000_R2_81</strain>
    </source>
</reference>
<comment type="caution">
    <text evidence="3">The sequence shown here is derived from an EMBL/GenBank/DDBJ whole genome shotgun (WGS) entry which is preliminary data.</text>
</comment>
<feature type="chain" id="PRO_5016130004" description="Ice-binding protein C-terminal domain-containing protein" evidence="1">
    <location>
        <begin position="42"/>
        <end position="266"/>
    </location>
</feature>
<protein>
    <recommendedName>
        <fullName evidence="2">Ice-binding protein C-terminal domain-containing protein</fullName>
    </recommendedName>
</protein>
<keyword evidence="1" id="KW-0732">Signal</keyword>
<evidence type="ECO:0000313" key="3">
    <source>
        <dbReference type="EMBL" id="PZP36682.1"/>
    </source>
</evidence>
<dbReference type="AlphaFoldDB" id="A0A2W5G058"/>
<dbReference type="EMBL" id="QFOD01000001">
    <property type="protein sequence ID" value="PZP36682.1"/>
    <property type="molecule type" value="Genomic_DNA"/>
</dbReference>
<feature type="domain" description="Ice-binding protein C-terminal" evidence="2">
    <location>
        <begin position="243"/>
        <end position="265"/>
    </location>
</feature>
<dbReference type="Pfam" id="PF07589">
    <property type="entry name" value="PEP-CTERM"/>
    <property type="match status" value="1"/>
</dbReference>